<comment type="caution">
    <text evidence="3">The sequence shown here is derived from an EMBL/GenBank/DDBJ whole genome shotgun (WGS) entry which is preliminary data.</text>
</comment>
<dbReference type="GO" id="GO:0044550">
    <property type="term" value="P:secondary metabolite biosynthetic process"/>
    <property type="evidence" value="ECO:0007669"/>
    <property type="project" value="TreeGrafter"/>
</dbReference>
<organism evidence="3 4">
    <name type="scientific">Streptomyces roseochromogenus subsp. oscitans DS 12.976</name>
    <dbReference type="NCBI Taxonomy" id="1352936"/>
    <lineage>
        <taxon>Bacteria</taxon>
        <taxon>Bacillati</taxon>
        <taxon>Actinomycetota</taxon>
        <taxon>Actinomycetes</taxon>
        <taxon>Kitasatosporales</taxon>
        <taxon>Streptomycetaceae</taxon>
        <taxon>Streptomyces</taxon>
    </lineage>
</organism>
<evidence type="ECO:0000256" key="1">
    <source>
        <dbReference type="SAM" id="MobiDB-lite"/>
    </source>
</evidence>
<dbReference type="GO" id="GO:0005737">
    <property type="term" value="C:cytoplasm"/>
    <property type="evidence" value="ECO:0007669"/>
    <property type="project" value="TreeGrafter"/>
</dbReference>
<dbReference type="Gene3D" id="3.40.50.980">
    <property type="match status" value="2"/>
</dbReference>
<gene>
    <name evidence="3" type="ORF">M878_45255</name>
</gene>
<dbReference type="PATRIC" id="fig|1352936.5.peg.9404"/>
<dbReference type="STRING" id="1352936.M878_45255"/>
<evidence type="ECO:0000313" key="3">
    <source>
        <dbReference type="EMBL" id="EST18531.1"/>
    </source>
</evidence>
<proteinExistence type="predicted"/>
<feature type="domain" description="AMP-dependent synthetase/ligase" evidence="2">
    <location>
        <begin position="31"/>
        <end position="149"/>
    </location>
</feature>
<dbReference type="PANTHER" id="PTHR45527">
    <property type="entry name" value="NONRIBOSOMAL PEPTIDE SYNTHETASE"/>
    <property type="match status" value="1"/>
</dbReference>
<feature type="compositionally biased region" description="Basic residues" evidence="1">
    <location>
        <begin position="160"/>
        <end position="178"/>
    </location>
</feature>
<dbReference type="Proteomes" id="UP000017984">
    <property type="component" value="Chromosome"/>
</dbReference>
<dbReference type="RefSeq" id="WP_023553933.1">
    <property type="nucleotide sequence ID" value="NZ_CM002285.1"/>
</dbReference>
<feature type="region of interest" description="Disordered" evidence="1">
    <location>
        <begin position="152"/>
        <end position="178"/>
    </location>
</feature>
<dbReference type="SUPFAM" id="SSF56801">
    <property type="entry name" value="Acetyl-CoA synthetase-like"/>
    <property type="match status" value="1"/>
</dbReference>
<dbReference type="PANTHER" id="PTHR45527:SF1">
    <property type="entry name" value="FATTY ACID SYNTHASE"/>
    <property type="match status" value="1"/>
</dbReference>
<dbReference type="InterPro" id="IPR000873">
    <property type="entry name" value="AMP-dep_synth/lig_dom"/>
</dbReference>
<dbReference type="GO" id="GO:0043041">
    <property type="term" value="P:amino acid activation for nonribosomal peptide biosynthetic process"/>
    <property type="evidence" value="ECO:0007669"/>
    <property type="project" value="TreeGrafter"/>
</dbReference>
<dbReference type="GO" id="GO:0031177">
    <property type="term" value="F:phosphopantetheine binding"/>
    <property type="evidence" value="ECO:0007669"/>
    <property type="project" value="TreeGrafter"/>
</dbReference>
<dbReference type="EMBL" id="AWQX01000391">
    <property type="protein sequence ID" value="EST18531.1"/>
    <property type="molecule type" value="Genomic_DNA"/>
</dbReference>
<reference evidence="3 4" key="1">
    <citation type="journal article" date="2014" name="Genome Announc.">
        <title>Draft Genome Sequence of Streptomyces roseochromogenes subsp. oscitans DS 12.976, Producer of the Aminocoumarin Antibiotic Clorobiocin.</title>
        <authorList>
            <person name="Ruckert C."/>
            <person name="Kalinowski J."/>
            <person name="Heide L."/>
            <person name="Apel A.K."/>
        </authorList>
    </citation>
    <scope>NUCLEOTIDE SEQUENCE [LARGE SCALE GENOMIC DNA]</scope>
    <source>
        <strain evidence="3 4">DS 12.976</strain>
    </source>
</reference>
<name>V6JH96_STRRC</name>
<dbReference type="AlphaFoldDB" id="V6JH96"/>
<keyword evidence="4" id="KW-1185">Reference proteome</keyword>
<evidence type="ECO:0000313" key="4">
    <source>
        <dbReference type="Proteomes" id="UP000017984"/>
    </source>
</evidence>
<evidence type="ECO:0000259" key="2">
    <source>
        <dbReference type="Pfam" id="PF00501"/>
    </source>
</evidence>
<dbReference type="Pfam" id="PF00501">
    <property type="entry name" value="AMP-binding"/>
    <property type="match status" value="1"/>
</dbReference>
<dbReference type="HOGENOM" id="CLU_1509809_0_0_11"/>
<protein>
    <recommendedName>
        <fullName evidence="2">AMP-dependent synthetase/ligase domain-containing protein</fullName>
    </recommendedName>
</protein>
<sequence>MTSDTVTPPVAPARHRTAPAVGSVTGLNRFFEDACDSTPHAVALEIGAQRLSYAELDARANQVAHRLRRLGIGPDSRVGLLLPRSAEMYASLLGVCKAGAAFVPVDPAAPADRVTFILQDAGADALLTASARTADAVRAMPPRTCAVIEADSGPGTSRRCPPHVRTKGRGKWRTRWPT</sequence>
<accession>V6JH96</accession>